<feature type="compositionally biased region" description="Basic and acidic residues" evidence="6">
    <location>
        <begin position="1027"/>
        <end position="1038"/>
    </location>
</feature>
<feature type="region of interest" description="Disordered" evidence="6">
    <location>
        <begin position="330"/>
        <end position="360"/>
    </location>
</feature>
<dbReference type="InterPro" id="IPR019821">
    <property type="entry name" value="Kinesin_motor_CS"/>
</dbReference>
<dbReference type="InterPro" id="IPR001752">
    <property type="entry name" value="Kinesin_motor_dom"/>
</dbReference>
<dbReference type="SUPFAM" id="SSF47576">
    <property type="entry name" value="Calponin-homology domain, CH-domain"/>
    <property type="match status" value="1"/>
</dbReference>
<evidence type="ECO:0000256" key="1">
    <source>
        <dbReference type="ARBA" id="ARBA00010899"/>
    </source>
</evidence>
<dbReference type="PANTHER" id="PTHR47972">
    <property type="entry name" value="KINESIN-LIKE PROTEIN KLP-3"/>
    <property type="match status" value="1"/>
</dbReference>
<evidence type="ECO:0000256" key="4">
    <source>
        <dbReference type="PROSITE-ProRule" id="PRU00283"/>
    </source>
</evidence>
<keyword evidence="2 4" id="KW-0547">Nucleotide-binding</keyword>
<evidence type="ECO:0000313" key="8">
    <source>
        <dbReference type="EMBL" id="CAD9669587.1"/>
    </source>
</evidence>
<proteinExistence type="inferred from homology"/>
<feature type="compositionally biased region" description="Polar residues" evidence="6">
    <location>
        <begin position="981"/>
        <end position="993"/>
    </location>
</feature>
<dbReference type="EMBL" id="HBHK01004793">
    <property type="protein sequence ID" value="CAD9669587.1"/>
    <property type="molecule type" value="Transcribed_RNA"/>
</dbReference>
<comment type="similarity">
    <text evidence="1">Belongs to the TRAFAC class myosin-kinesin ATPase superfamily. Kinesin family. KIN-14 subfamily.</text>
</comment>
<dbReference type="GO" id="GO:0003777">
    <property type="term" value="F:microtubule motor activity"/>
    <property type="evidence" value="ECO:0007669"/>
    <property type="project" value="InterPro"/>
</dbReference>
<evidence type="ECO:0000256" key="5">
    <source>
        <dbReference type="SAM" id="Coils"/>
    </source>
</evidence>
<gene>
    <name evidence="8" type="ORF">QSP1433_LOCUS2875</name>
</gene>
<dbReference type="PANTHER" id="PTHR47972:SF28">
    <property type="entry name" value="KINESIN-LIKE PROTEIN KLP-3"/>
    <property type="match status" value="1"/>
</dbReference>
<feature type="region of interest" description="Disordered" evidence="6">
    <location>
        <begin position="132"/>
        <end position="162"/>
    </location>
</feature>
<feature type="binding site" evidence="4">
    <location>
        <begin position="586"/>
        <end position="593"/>
    </location>
    <ligand>
        <name>ATP</name>
        <dbReference type="ChEBI" id="CHEBI:30616"/>
    </ligand>
</feature>
<feature type="compositionally biased region" description="Polar residues" evidence="6">
    <location>
        <begin position="1124"/>
        <end position="1137"/>
    </location>
</feature>
<dbReference type="Pfam" id="PF00307">
    <property type="entry name" value="CH"/>
    <property type="match status" value="1"/>
</dbReference>
<dbReference type="Pfam" id="PF00225">
    <property type="entry name" value="Kinesin"/>
    <property type="match status" value="1"/>
</dbReference>
<protein>
    <recommendedName>
        <fullName evidence="7">Kinesin motor domain-containing protein</fullName>
    </recommendedName>
</protein>
<feature type="domain" description="Kinesin motor" evidence="7">
    <location>
        <begin position="496"/>
        <end position="838"/>
    </location>
</feature>
<keyword evidence="4" id="KW-0505">Motor protein</keyword>
<dbReference type="InterPro" id="IPR036961">
    <property type="entry name" value="Kinesin_motor_dom_sf"/>
</dbReference>
<dbReference type="GO" id="GO:0005524">
    <property type="term" value="F:ATP binding"/>
    <property type="evidence" value="ECO:0007669"/>
    <property type="project" value="UniProtKB-UniRule"/>
</dbReference>
<dbReference type="AlphaFoldDB" id="A0A7S2RFI6"/>
<dbReference type="InterPro" id="IPR027640">
    <property type="entry name" value="Kinesin-like_fam"/>
</dbReference>
<dbReference type="InterPro" id="IPR001715">
    <property type="entry name" value="CH_dom"/>
</dbReference>
<dbReference type="Gene3D" id="1.10.418.10">
    <property type="entry name" value="Calponin-like domain"/>
    <property type="match status" value="1"/>
</dbReference>
<keyword evidence="5" id="KW-0175">Coiled coil</keyword>
<feature type="coiled-coil region" evidence="5">
    <location>
        <begin position="232"/>
        <end position="287"/>
    </location>
</feature>
<dbReference type="InterPro" id="IPR036872">
    <property type="entry name" value="CH_dom_sf"/>
</dbReference>
<feature type="compositionally biased region" description="Low complexity" evidence="6">
    <location>
        <begin position="961"/>
        <end position="977"/>
    </location>
</feature>
<dbReference type="GO" id="GO:0008017">
    <property type="term" value="F:microtubule binding"/>
    <property type="evidence" value="ECO:0007669"/>
    <property type="project" value="InterPro"/>
</dbReference>
<evidence type="ECO:0000256" key="2">
    <source>
        <dbReference type="ARBA" id="ARBA00022741"/>
    </source>
</evidence>
<keyword evidence="3 4" id="KW-0067">ATP-binding</keyword>
<dbReference type="GO" id="GO:0015630">
    <property type="term" value="C:microtubule cytoskeleton"/>
    <property type="evidence" value="ECO:0007669"/>
    <property type="project" value="TreeGrafter"/>
</dbReference>
<evidence type="ECO:0000259" key="7">
    <source>
        <dbReference type="PROSITE" id="PS50067"/>
    </source>
</evidence>
<sequence>MESACQNSRQAERCALVIEFLNQRLGSSWTQGAVLDSAHTLLFVLRDGTALCKLVGAKVDPRCSEPVENIDNFRKYCRKLGIPDSNIFQTSDILKPSSLSALCVVNCLQEVRTKLLELDRALLNEHFTSPSLSKSERKTLHMPRPSPLTRGRGDGPGTPGVKGLLDLLPGEQMIPSTPPTPPCSHLTPLRGSAEKRGGSSAKSRRVSINTLNAQASIARVQERVASTYKDRCRNLEAGNRELMESVEDLQDTISSLQRGKQDYQLECEKLQDMNRRLLSNYKLMEVQINTCVEAWKTSGKGEDPGEFEAQIEALHETWQDIVQDKTVAKDLSTKHEEEEEEGEEGVIETEAEDLPLPPVPPKPAKLLLEEPKEVKPTESEQLLEAELLATKSVLEKTKNHMLALESELDQAHSYRKQLETEIMEKLGSLKFEFADLSNDFRASYSSSAANFNTWARELCERVQKHESAQKELEGKFLKESKRRRELLNTVHNLKGNIRVMCRIRPILSADFEKEDSEIAVEPVNEERLIISTNSTSAQGTMSTKTTEFEFDRVFGAVSTQKDVFDEVLPLVESVMDGYHSCIFAYGQTGSGKTYTMSGSGQETRGINYLALDELFCIKEQRKLVGFDYTFKVQNVEIYCEKVIDLLAVRETREDEDGNSVDDPVYLDIRANERDGVHMPGCVETTVGTVEEVCAVMELGSKNRSSAHTKMNMESSRSHSVVMVSVRGENLETGKVTIGKLVLVDLAGSERLSKSGVKGTELKEAQAINKSLSCLGDVIAALEAKAPHIPFRNSKLTTLLQDSLGKDNKALMILQVSPTTYNAQESTCSLNFASRVRKCELGKAKKSERGGMSQKARNQIKQATERAQTLEGKIKSLMKQINEAQKENEEVKANAAADNEKLTKRLQEKHNNLSRNDQLEIKSLREKLASRNRTDNGHVAKLEEQLHQAKVEINNLKQQLRSSISSHMSTSSSPVSSRSHARTTVASKRTTTAGNAIRKKIVKPKPKEEPALKERRASLDNIQQVEENNLRTPEKDNSKKSVSWKNTPQVINLSSRKGNENHSPTHRQTEASSRTVVSVSSAKPMTLGTASRVLQTPGRKASTSVRAPRRIPTTTTASSKRPVWNSVTTNPDATSSNTSKRRWN</sequence>
<dbReference type="GO" id="GO:0007018">
    <property type="term" value="P:microtubule-based movement"/>
    <property type="evidence" value="ECO:0007669"/>
    <property type="project" value="InterPro"/>
</dbReference>
<dbReference type="PROSITE" id="PS50067">
    <property type="entry name" value="KINESIN_MOTOR_2"/>
    <property type="match status" value="1"/>
</dbReference>
<dbReference type="SUPFAM" id="SSF52540">
    <property type="entry name" value="P-loop containing nucleoside triphosphate hydrolases"/>
    <property type="match status" value="1"/>
</dbReference>
<feature type="compositionally biased region" description="Acidic residues" evidence="6">
    <location>
        <begin position="337"/>
        <end position="353"/>
    </location>
</feature>
<feature type="compositionally biased region" description="Polar residues" evidence="6">
    <location>
        <begin position="1039"/>
        <end position="1055"/>
    </location>
</feature>
<organism evidence="8">
    <name type="scientific">Mucochytrium quahogii</name>
    <dbReference type="NCBI Taxonomy" id="96639"/>
    <lineage>
        <taxon>Eukaryota</taxon>
        <taxon>Sar</taxon>
        <taxon>Stramenopiles</taxon>
        <taxon>Bigyra</taxon>
        <taxon>Labyrinthulomycetes</taxon>
        <taxon>Thraustochytrida</taxon>
        <taxon>Thraustochytriidae</taxon>
        <taxon>Mucochytrium</taxon>
    </lineage>
</organism>
<feature type="compositionally biased region" description="Basic and acidic residues" evidence="6">
    <location>
        <begin position="1004"/>
        <end position="1017"/>
    </location>
</feature>
<feature type="compositionally biased region" description="Low complexity" evidence="6">
    <location>
        <begin position="1071"/>
        <end position="1080"/>
    </location>
</feature>
<dbReference type="PRINTS" id="PR00380">
    <property type="entry name" value="KINESINHEAVY"/>
</dbReference>
<dbReference type="PROSITE" id="PS00411">
    <property type="entry name" value="KINESIN_MOTOR_1"/>
    <property type="match status" value="1"/>
</dbReference>
<feature type="region of interest" description="Disordered" evidence="6">
    <location>
        <begin position="959"/>
        <end position="1143"/>
    </location>
</feature>
<dbReference type="InterPro" id="IPR027417">
    <property type="entry name" value="P-loop_NTPase"/>
</dbReference>
<evidence type="ECO:0000256" key="6">
    <source>
        <dbReference type="SAM" id="MobiDB-lite"/>
    </source>
</evidence>
<name>A0A7S2RFI6_9STRA</name>
<feature type="region of interest" description="Disordered" evidence="6">
    <location>
        <begin position="174"/>
        <end position="205"/>
    </location>
</feature>
<evidence type="ECO:0000256" key="3">
    <source>
        <dbReference type="ARBA" id="ARBA00022840"/>
    </source>
</evidence>
<accession>A0A7S2RFI6</accession>
<reference evidence="8" key="1">
    <citation type="submission" date="2021-01" db="EMBL/GenBank/DDBJ databases">
        <authorList>
            <person name="Corre E."/>
            <person name="Pelletier E."/>
            <person name="Niang G."/>
            <person name="Scheremetjew M."/>
            <person name="Finn R."/>
            <person name="Kale V."/>
            <person name="Holt S."/>
            <person name="Cochrane G."/>
            <person name="Meng A."/>
            <person name="Brown T."/>
            <person name="Cohen L."/>
        </authorList>
    </citation>
    <scope>NUCLEOTIDE SEQUENCE</scope>
    <source>
        <strain evidence="8">NY070348D</strain>
    </source>
</reference>
<dbReference type="Gene3D" id="3.40.850.10">
    <property type="entry name" value="Kinesin motor domain"/>
    <property type="match status" value="1"/>
</dbReference>
<dbReference type="SMART" id="SM00129">
    <property type="entry name" value="KISc"/>
    <property type="match status" value="1"/>
</dbReference>
<dbReference type="CDD" id="cd00014">
    <property type="entry name" value="CH_SF"/>
    <property type="match status" value="1"/>
</dbReference>